<feature type="transmembrane region" description="Helical" evidence="1">
    <location>
        <begin position="130"/>
        <end position="149"/>
    </location>
</feature>
<feature type="transmembrane region" description="Helical" evidence="1">
    <location>
        <begin position="85"/>
        <end position="110"/>
    </location>
</feature>
<gene>
    <name evidence="2" type="ORF">Poly51_03110</name>
</gene>
<feature type="transmembrane region" description="Helical" evidence="1">
    <location>
        <begin position="345"/>
        <end position="366"/>
    </location>
</feature>
<keyword evidence="1" id="KW-1133">Transmembrane helix</keyword>
<evidence type="ECO:0000313" key="2">
    <source>
        <dbReference type="EMBL" id="TWU60037.1"/>
    </source>
</evidence>
<feature type="transmembrane region" description="Helical" evidence="1">
    <location>
        <begin position="156"/>
        <end position="178"/>
    </location>
</feature>
<feature type="transmembrane region" description="Helical" evidence="1">
    <location>
        <begin position="467"/>
        <end position="488"/>
    </location>
</feature>
<feature type="transmembrane region" description="Helical" evidence="1">
    <location>
        <begin position="39"/>
        <end position="58"/>
    </location>
</feature>
<feature type="transmembrane region" description="Helical" evidence="1">
    <location>
        <begin position="193"/>
        <end position="213"/>
    </location>
</feature>
<proteinExistence type="predicted"/>
<feature type="transmembrane region" description="Helical" evidence="1">
    <location>
        <begin position="378"/>
        <end position="394"/>
    </location>
</feature>
<dbReference type="AlphaFoldDB" id="A0A5C6FIW9"/>
<comment type="caution">
    <text evidence="2">The sequence shown here is derived from an EMBL/GenBank/DDBJ whole genome shotgun (WGS) entry which is preliminary data.</text>
</comment>
<feature type="transmembrane region" description="Helical" evidence="1">
    <location>
        <begin position="271"/>
        <end position="290"/>
    </location>
</feature>
<keyword evidence="3" id="KW-1185">Reference proteome</keyword>
<evidence type="ECO:0000313" key="3">
    <source>
        <dbReference type="Proteomes" id="UP000318288"/>
    </source>
</evidence>
<feature type="transmembrane region" description="Helical" evidence="1">
    <location>
        <begin position="406"/>
        <end position="423"/>
    </location>
</feature>
<dbReference type="Proteomes" id="UP000318288">
    <property type="component" value="Unassembled WGS sequence"/>
</dbReference>
<keyword evidence="1" id="KW-0472">Membrane</keyword>
<feature type="transmembrane region" description="Helical" evidence="1">
    <location>
        <begin position="5"/>
        <end position="27"/>
    </location>
</feature>
<dbReference type="Pfam" id="PF12730">
    <property type="entry name" value="ABC2_membrane_4"/>
    <property type="match status" value="1"/>
</dbReference>
<feature type="transmembrane region" description="Helical" evidence="1">
    <location>
        <begin position="429"/>
        <end position="446"/>
    </location>
</feature>
<accession>A0A5C6FIW9</accession>
<dbReference type="EMBL" id="SJPW01000001">
    <property type="protein sequence ID" value="TWU60037.1"/>
    <property type="molecule type" value="Genomic_DNA"/>
</dbReference>
<protein>
    <submittedName>
        <fullName evidence="2">ABC-2 family transporter protein</fullName>
    </submittedName>
</protein>
<organism evidence="2 3">
    <name type="scientific">Rubripirellula tenax</name>
    <dbReference type="NCBI Taxonomy" id="2528015"/>
    <lineage>
        <taxon>Bacteria</taxon>
        <taxon>Pseudomonadati</taxon>
        <taxon>Planctomycetota</taxon>
        <taxon>Planctomycetia</taxon>
        <taxon>Pirellulales</taxon>
        <taxon>Pirellulaceae</taxon>
        <taxon>Rubripirellula</taxon>
    </lineage>
</organism>
<feature type="transmembrane region" description="Helical" evidence="1">
    <location>
        <begin position="302"/>
        <end position="324"/>
    </location>
</feature>
<keyword evidence="1" id="KW-0812">Transmembrane</keyword>
<sequence>MIRPLLLAIGVAIMAMPFLAALIAAVADDRGRSAATLSVMMWILLPNLMAIGLPPMLVGTEEENGTLGWLRTLPVRWQSIADAKFVLAAISVVAAWLLGSLAFWLASWVWHGASPTRDFTGLLTAQGIGQAFFFTCLLLMLGFVTTYAIKSPVAALVALLPTAAIGWWLVYSMIVYLLDHRYATSIASIDATAAQWTQAITAGFMVLLGLFALQRWLAKRRLSDAKWNLKNSTEAMMVRHAYQPPPRVTVGLDRPTPVFALLWQQWRQVRAVVLSLFAITTLFIMLFAATDFQNQGSINQGTVGLIIPVATFAFLWMGATTFYGDSVRRRCAYFADRGIRPRRVWWTRVLPTLVPALVLLLMLVFFAPGIDRNADSTVIRVAVAVYLTCCYGFGQFVSMWVKRPTLSFFAAPAYGMVATFAWGWFFVPYYRYLAAALVLAPMLLMATRTMTDRWLDGRIDRAFHWRMVGWTVMAIAIPMLLVLSIRYATTPAEMTDWRKQMMAVSLPKLERSSTRWEGVPSSRLVSPEAMEPKYVSNVALRPKIGERLMLELNEKETVGKHVSFAELRSLVQGQFLGNDMDGEWTEQEGEPIFDDQTNTTGQDALIARRQRTLAIEVLLKWARQVRQNVADGEEGLIGLIRIAAPAEGLAVAWVEAYRDLKSEVSGEFLIDKIPSEDVRKRSRRIGVIGEWQRFNERGWFSRGSNPMNEFAGAWMLSGRTHKFAIERRRAERHIDMFTRRLLEMIDTDAYGSSSAIAALSADLGRAVNGASFDPKNNHVENDLIMNWIRTIRK</sequence>
<evidence type="ECO:0000256" key="1">
    <source>
        <dbReference type="SAM" id="Phobius"/>
    </source>
</evidence>
<dbReference type="RefSeq" id="WP_186775273.1">
    <property type="nucleotide sequence ID" value="NZ_SJPW01000001.1"/>
</dbReference>
<name>A0A5C6FIW9_9BACT</name>
<reference evidence="2 3" key="1">
    <citation type="submission" date="2019-02" db="EMBL/GenBank/DDBJ databases">
        <title>Deep-cultivation of Planctomycetes and their phenomic and genomic characterization uncovers novel biology.</title>
        <authorList>
            <person name="Wiegand S."/>
            <person name="Jogler M."/>
            <person name="Boedeker C."/>
            <person name="Pinto D."/>
            <person name="Vollmers J."/>
            <person name="Rivas-Marin E."/>
            <person name="Kohn T."/>
            <person name="Peeters S.H."/>
            <person name="Heuer A."/>
            <person name="Rast P."/>
            <person name="Oberbeckmann S."/>
            <person name="Bunk B."/>
            <person name="Jeske O."/>
            <person name="Meyerdierks A."/>
            <person name="Storesund J.E."/>
            <person name="Kallscheuer N."/>
            <person name="Luecker S."/>
            <person name="Lage O.M."/>
            <person name="Pohl T."/>
            <person name="Merkel B.J."/>
            <person name="Hornburger P."/>
            <person name="Mueller R.-W."/>
            <person name="Bruemmer F."/>
            <person name="Labrenz M."/>
            <person name="Spormann A.M."/>
            <person name="Op Den Camp H."/>
            <person name="Overmann J."/>
            <person name="Amann R."/>
            <person name="Jetten M.S.M."/>
            <person name="Mascher T."/>
            <person name="Medema M.H."/>
            <person name="Devos D.P."/>
            <person name="Kaster A.-K."/>
            <person name="Ovreas L."/>
            <person name="Rohde M."/>
            <person name="Galperin M.Y."/>
            <person name="Jogler C."/>
        </authorList>
    </citation>
    <scope>NUCLEOTIDE SEQUENCE [LARGE SCALE GENOMIC DNA]</scope>
    <source>
        <strain evidence="2 3">Poly51</strain>
    </source>
</reference>